<dbReference type="InterPro" id="IPR012337">
    <property type="entry name" value="RNaseH-like_sf"/>
</dbReference>
<gene>
    <name evidence="2" type="ORF">EO244_16730</name>
</gene>
<evidence type="ECO:0000313" key="2">
    <source>
        <dbReference type="EMBL" id="RXQ87066.1"/>
    </source>
</evidence>
<name>A0A4Q1JIN1_9BACT</name>
<feature type="domain" description="Integrase catalytic" evidence="1">
    <location>
        <begin position="104"/>
        <end position="277"/>
    </location>
</feature>
<dbReference type="InterPro" id="IPR001584">
    <property type="entry name" value="Integrase_cat-core"/>
</dbReference>
<organism evidence="2 3">
    <name type="scientific">Ancylomarina salipaludis</name>
    <dbReference type="NCBI Taxonomy" id="2501299"/>
    <lineage>
        <taxon>Bacteria</taxon>
        <taxon>Pseudomonadati</taxon>
        <taxon>Bacteroidota</taxon>
        <taxon>Bacteroidia</taxon>
        <taxon>Marinilabiliales</taxon>
        <taxon>Marinifilaceae</taxon>
        <taxon>Ancylomarina</taxon>
    </lineage>
</organism>
<dbReference type="RefSeq" id="WP_129255829.1">
    <property type="nucleotide sequence ID" value="NZ_SAXA01000033.1"/>
</dbReference>
<dbReference type="SUPFAM" id="SSF53098">
    <property type="entry name" value="Ribonuclease H-like"/>
    <property type="match status" value="1"/>
</dbReference>
<dbReference type="PROSITE" id="PS50994">
    <property type="entry name" value="INTEGRASE"/>
    <property type="match status" value="1"/>
</dbReference>
<dbReference type="Pfam" id="PF00665">
    <property type="entry name" value="rve"/>
    <property type="match status" value="1"/>
</dbReference>
<dbReference type="InterPro" id="IPR050900">
    <property type="entry name" value="Transposase_IS3/IS150/IS904"/>
</dbReference>
<dbReference type="PANTHER" id="PTHR46889:SF5">
    <property type="entry name" value="INTEGRASE PROTEIN"/>
    <property type="match status" value="1"/>
</dbReference>
<accession>A0A4Q1JIN1</accession>
<dbReference type="Proteomes" id="UP000289703">
    <property type="component" value="Unassembled WGS sequence"/>
</dbReference>
<dbReference type="GO" id="GO:0015074">
    <property type="term" value="P:DNA integration"/>
    <property type="evidence" value="ECO:0007669"/>
    <property type="project" value="InterPro"/>
</dbReference>
<dbReference type="Gene3D" id="3.30.420.10">
    <property type="entry name" value="Ribonuclease H-like superfamily/Ribonuclease H"/>
    <property type="match status" value="1"/>
</dbReference>
<dbReference type="InterPro" id="IPR036397">
    <property type="entry name" value="RNaseH_sf"/>
</dbReference>
<dbReference type="PANTHER" id="PTHR46889">
    <property type="entry name" value="TRANSPOSASE INSF FOR INSERTION SEQUENCE IS3B-RELATED"/>
    <property type="match status" value="1"/>
</dbReference>
<dbReference type="InterPro" id="IPR048020">
    <property type="entry name" value="Transpos_IS3"/>
</dbReference>
<reference evidence="2 3" key="1">
    <citation type="submission" date="2019-01" db="EMBL/GenBank/DDBJ databases">
        <title>Ancylomarina salipaludis sp. nov., isolated from a salt marsh.</title>
        <authorList>
            <person name="Yoon J.-H."/>
        </authorList>
    </citation>
    <scope>NUCLEOTIDE SEQUENCE [LARGE SCALE GENOMIC DNA]</scope>
    <source>
        <strain evidence="2 3">SHSM-M15</strain>
    </source>
</reference>
<comment type="caution">
    <text evidence="2">The sequence shown here is derived from an EMBL/GenBank/DDBJ whole genome shotgun (WGS) entry which is preliminary data.</text>
</comment>
<protein>
    <submittedName>
        <fullName evidence="2">IS3 family transposase</fullName>
    </submittedName>
</protein>
<dbReference type="AlphaFoldDB" id="A0A4Q1JIN1"/>
<keyword evidence="3" id="KW-1185">Reference proteome</keyword>
<evidence type="ECO:0000313" key="3">
    <source>
        <dbReference type="Proteomes" id="UP000289703"/>
    </source>
</evidence>
<dbReference type="OrthoDB" id="9815231at2"/>
<sequence length="305" mass="35135">MYPDTSKTILCGLFGYSRQAWYENKNRQSHSQMQEVFLLKLAKQLRSEHKRMGAEKLLLLLSDTLQEHQIKCGRDKFYDILGAHGLLVKHRKRGPKTTNSNHFYRKFPNLIRDIQLSSAGKLWVSDITYIRTEMGFVYLSLITDAYSKKIVGWSLWPDLTSEGALNALKMAISIEGVKQGLIHHSDRGIQYCCNDYVNYLKGSKINISMTEKGDPYENAIAERINGILKHEYDLVDTFTDYYSTLEAVKTAINKYNNQRPHRSVNMLVPSKAHQMTGQLEKHWKKKQLPLSKKSGVSQKDVMTNQ</sequence>
<dbReference type="GO" id="GO:0003676">
    <property type="term" value="F:nucleic acid binding"/>
    <property type="evidence" value="ECO:0007669"/>
    <property type="project" value="InterPro"/>
</dbReference>
<dbReference type="EMBL" id="SAXA01000033">
    <property type="protein sequence ID" value="RXQ87066.1"/>
    <property type="molecule type" value="Genomic_DNA"/>
</dbReference>
<dbReference type="NCBIfam" id="NF033516">
    <property type="entry name" value="transpos_IS3"/>
    <property type="match status" value="1"/>
</dbReference>
<proteinExistence type="predicted"/>
<evidence type="ECO:0000259" key="1">
    <source>
        <dbReference type="PROSITE" id="PS50994"/>
    </source>
</evidence>